<feature type="transmembrane region" description="Helical" evidence="6">
    <location>
        <begin position="183"/>
        <end position="201"/>
    </location>
</feature>
<feature type="transmembrane region" description="Helical" evidence="6">
    <location>
        <begin position="41"/>
        <end position="69"/>
    </location>
</feature>
<evidence type="ECO:0000256" key="5">
    <source>
        <dbReference type="ARBA" id="ARBA00023136"/>
    </source>
</evidence>
<name>A0ABY5MGB9_9HYPH</name>
<evidence type="ECO:0000256" key="3">
    <source>
        <dbReference type="ARBA" id="ARBA00022692"/>
    </source>
</evidence>
<dbReference type="InterPro" id="IPR001123">
    <property type="entry name" value="LeuE-type"/>
</dbReference>
<keyword evidence="2" id="KW-1003">Cell membrane</keyword>
<evidence type="ECO:0000256" key="2">
    <source>
        <dbReference type="ARBA" id="ARBA00022475"/>
    </source>
</evidence>
<evidence type="ECO:0000313" key="7">
    <source>
        <dbReference type="EMBL" id="UUP15778.1"/>
    </source>
</evidence>
<dbReference type="Pfam" id="PF01810">
    <property type="entry name" value="LysE"/>
    <property type="match status" value="1"/>
</dbReference>
<sequence>MPETAALFSYIAACILIVVVPGPSVTVIVANSMRHGARAGLLNVAGTQLGLALMIGVLACGLSAVVSAMASVFDILRLLGAAYLVWLGIRMWRSDGSLGTGESTPAAGNSFVLQGFVVIWSNPKALLFFGAFIPQFIDPAGGAVAQTVFLGAIFMAVATVFDSLYAFAAGGAGARLTRARVRLAERISGTFLIGGGLWLAFARR</sequence>
<reference evidence="7 8" key="1">
    <citation type="submission" date="2018-07" db="EMBL/GenBank/DDBJ databases">
        <title>Genome sequence of Nitratireductor thuwali#1536.</title>
        <authorList>
            <person name="Michoud G."/>
            <person name="Merlino G."/>
            <person name="Sefrji F.O."/>
            <person name="Daffonchio D."/>
        </authorList>
    </citation>
    <scope>NUCLEOTIDE SEQUENCE [LARGE SCALE GENOMIC DNA]</scope>
    <source>
        <strain evidence="8">Nit1536</strain>
    </source>
</reference>
<dbReference type="PANTHER" id="PTHR30086:SF20">
    <property type="entry name" value="ARGININE EXPORTER PROTEIN ARGO-RELATED"/>
    <property type="match status" value="1"/>
</dbReference>
<keyword evidence="3 6" id="KW-0812">Transmembrane</keyword>
<comment type="subcellular location">
    <subcellularLocation>
        <location evidence="1">Cell membrane</location>
        <topology evidence="1">Multi-pass membrane protein</topology>
    </subcellularLocation>
</comment>
<feature type="transmembrane region" description="Helical" evidence="6">
    <location>
        <begin position="6"/>
        <end position="29"/>
    </location>
</feature>
<proteinExistence type="predicted"/>
<feature type="transmembrane region" description="Helical" evidence="6">
    <location>
        <begin position="75"/>
        <end position="92"/>
    </location>
</feature>
<accession>A0ABY5MGB9</accession>
<dbReference type="Proteomes" id="UP001342418">
    <property type="component" value="Chromosome"/>
</dbReference>
<feature type="transmembrane region" description="Helical" evidence="6">
    <location>
        <begin position="149"/>
        <end position="171"/>
    </location>
</feature>
<protein>
    <submittedName>
        <fullName evidence="7">Homoserine/homoserine lactone efflux protein</fullName>
    </submittedName>
</protein>
<evidence type="ECO:0000313" key="8">
    <source>
        <dbReference type="Proteomes" id="UP001342418"/>
    </source>
</evidence>
<keyword evidence="5 6" id="KW-0472">Membrane</keyword>
<dbReference type="PIRSF" id="PIRSF006324">
    <property type="entry name" value="LeuE"/>
    <property type="match status" value="1"/>
</dbReference>
<gene>
    <name evidence="7" type="primary">rhtB_2</name>
    <name evidence="7" type="ORF">NTH_00217</name>
</gene>
<evidence type="ECO:0000256" key="1">
    <source>
        <dbReference type="ARBA" id="ARBA00004651"/>
    </source>
</evidence>
<evidence type="ECO:0000256" key="4">
    <source>
        <dbReference type="ARBA" id="ARBA00022989"/>
    </source>
</evidence>
<keyword evidence="8" id="KW-1185">Reference proteome</keyword>
<organism evidence="7 8">
    <name type="scientific">Nitratireductor thuwali</name>
    <dbReference type="NCBI Taxonomy" id="2267699"/>
    <lineage>
        <taxon>Bacteria</taxon>
        <taxon>Pseudomonadati</taxon>
        <taxon>Pseudomonadota</taxon>
        <taxon>Alphaproteobacteria</taxon>
        <taxon>Hyphomicrobiales</taxon>
        <taxon>Phyllobacteriaceae</taxon>
        <taxon>Nitratireductor</taxon>
    </lineage>
</organism>
<dbReference type="RefSeq" id="WP_338528263.1">
    <property type="nucleotide sequence ID" value="NZ_CP030941.1"/>
</dbReference>
<keyword evidence="4 6" id="KW-1133">Transmembrane helix</keyword>
<dbReference type="PANTHER" id="PTHR30086">
    <property type="entry name" value="ARGININE EXPORTER PROTEIN ARGO"/>
    <property type="match status" value="1"/>
</dbReference>
<dbReference type="EMBL" id="CP030941">
    <property type="protein sequence ID" value="UUP15778.1"/>
    <property type="molecule type" value="Genomic_DNA"/>
</dbReference>
<evidence type="ECO:0000256" key="6">
    <source>
        <dbReference type="SAM" id="Phobius"/>
    </source>
</evidence>
<feature type="transmembrane region" description="Helical" evidence="6">
    <location>
        <begin position="112"/>
        <end position="137"/>
    </location>
</feature>